<sequence length="68" mass="7520">MGAVENPHVNSQSASLAGLPQLQLDVPHHCARAREVKCAHHWFCSLLEWKSCEPSWSTEQAHVASVLC</sequence>
<organism evidence="1">
    <name type="scientific">Tetraselmis sp. GSL018</name>
    <dbReference type="NCBI Taxonomy" id="582737"/>
    <lineage>
        <taxon>Eukaryota</taxon>
        <taxon>Viridiplantae</taxon>
        <taxon>Chlorophyta</taxon>
        <taxon>core chlorophytes</taxon>
        <taxon>Chlorodendrophyceae</taxon>
        <taxon>Chlorodendrales</taxon>
        <taxon>Chlorodendraceae</taxon>
        <taxon>Tetraselmis</taxon>
    </lineage>
</organism>
<name>A0A061RZC9_9CHLO</name>
<feature type="non-terminal residue" evidence="1">
    <location>
        <position position="68"/>
    </location>
</feature>
<dbReference type="EMBL" id="GBEZ01007207">
    <property type="protein sequence ID" value="JAC78242.1"/>
    <property type="molecule type" value="Transcribed_RNA"/>
</dbReference>
<accession>A0A061RZC9</accession>
<proteinExistence type="predicted"/>
<gene>
    <name evidence="1" type="ORF">TSPGSL018_15658</name>
</gene>
<protein>
    <submittedName>
        <fullName evidence="1">Uncharacterized protein</fullName>
    </submittedName>
</protein>
<dbReference type="AlphaFoldDB" id="A0A061RZC9"/>
<evidence type="ECO:0000313" key="1">
    <source>
        <dbReference type="EMBL" id="JAC78242.1"/>
    </source>
</evidence>
<reference evidence="1" key="1">
    <citation type="submission" date="2014-05" db="EMBL/GenBank/DDBJ databases">
        <title>The transcriptome of the halophilic microalga Tetraselmis sp. GSL018 isolated from the Great Salt Lake, Utah.</title>
        <authorList>
            <person name="Jinkerson R.E."/>
            <person name="D'Adamo S."/>
            <person name="Posewitz M.C."/>
        </authorList>
    </citation>
    <scope>NUCLEOTIDE SEQUENCE</scope>
    <source>
        <strain evidence="1">GSL018</strain>
    </source>
</reference>